<dbReference type="Pfam" id="PF21999">
    <property type="entry name" value="IMS_HHH_1"/>
    <property type="match status" value="1"/>
</dbReference>
<evidence type="ECO:0000256" key="10">
    <source>
        <dbReference type="ARBA" id="ARBA00022842"/>
    </source>
</evidence>
<dbReference type="Gene3D" id="3.30.70.270">
    <property type="match status" value="1"/>
</dbReference>
<comment type="subcellular location">
    <subcellularLocation>
        <location evidence="1 16">Cytoplasm</location>
    </subcellularLocation>
</comment>
<organism evidence="18 19">
    <name type="scientific">Acidipropionibacterium virtanenii</name>
    <dbReference type="NCBI Taxonomy" id="2057246"/>
    <lineage>
        <taxon>Bacteria</taxon>
        <taxon>Bacillati</taxon>
        <taxon>Actinomycetota</taxon>
        <taxon>Actinomycetes</taxon>
        <taxon>Propionibacteriales</taxon>
        <taxon>Propionibacteriaceae</taxon>
        <taxon>Acidipropionibacterium</taxon>
    </lineage>
</organism>
<keyword evidence="11 16" id="KW-0239">DNA-directed DNA polymerase</keyword>
<dbReference type="InterPro" id="IPR017961">
    <property type="entry name" value="DNA_pol_Y-fam_little_finger"/>
</dbReference>
<evidence type="ECO:0000256" key="7">
    <source>
        <dbReference type="ARBA" id="ARBA00022705"/>
    </source>
</evidence>
<dbReference type="Gene3D" id="3.30.1490.100">
    <property type="entry name" value="DNA polymerase, Y-family, little finger domain"/>
    <property type="match status" value="1"/>
</dbReference>
<dbReference type="EMBL" id="CP025198">
    <property type="protein sequence ID" value="AXE38298.1"/>
    <property type="molecule type" value="Genomic_DNA"/>
</dbReference>
<evidence type="ECO:0000256" key="14">
    <source>
        <dbReference type="ARBA" id="ARBA00025589"/>
    </source>
</evidence>
<dbReference type="NCBIfam" id="NF002882">
    <property type="entry name" value="PRK03348.1"/>
    <property type="match status" value="1"/>
</dbReference>
<dbReference type="AlphaFoldDB" id="A0A344USQ0"/>
<evidence type="ECO:0000256" key="11">
    <source>
        <dbReference type="ARBA" id="ARBA00022932"/>
    </source>
</evidence>
<dbReference type="InterPro" id="IPR050116">
    <property type="entry name" value="DNA_polymerase-Y"/>
</dbReference>
<dbReference type="GO" id="GO:0006261">
    <property type="term" value="P:DNA-templated DNA replication"/>
    <property type="evidence" value="ECO:0007669"/>
    <property type="project" value="UniProtKB-UniRule"/>
</dbReference>
<comment type="subunit">
    <text evidence="16">Monomer.</text>
</comment>
<evidence type="ECO:0000256" key="9">
    <source>
        <dbReference type="ARBA" id="ARBA00022763"/>
    </source>
</evidence>
<dbReference type="GO" id="GO:0000287">
    <property type="term" value="F:magnesium ion binding"/>
    <property type="evidence" value="ECO:0007669"/>
    <property type="project" value="UniProtKB-UniRule"/>
</dbReference>
<sequence>MRPRASVLHLDMDAFFASVEQRDKPSLAGRAVIVGGTGGRGVVSTASYEARVFGVHSAMSSAQARHLAPNAAFLSGRFEAYRESSRVVMATLRQLSPLVEPLSLDEAFVDLEQADLDVADEEAVHELAVWLRAEIARRTEGLSCSVGAGTSKFMAKVASELAKPSRGHLDQVAVIAPGTEEDVIGPLPARAIPGVGPVAAAKLDKLGMRTVADVRAAGPEELIRELGQAWGSALVNLSRARDDRPVQASRQAKSISVEDTFEHDLTDRAECARIIERDAALVCARLQRSGQFARTVTLKAKMADFTTWTRSATLEGATDSVETVRRTARHLLEGLDLREGVRLLGVGVSNFTVAAQEELFAVDETGELLERLPAEDEDAAVEGGEAVSGPFGRRASFDEGTVRRWRPGTDVEHDEWGRGWVWGSGRGVVTVRFEYRGSGVGRVRSFKADDPELRPAAPLPLAWTLAHPTVREEDREVSAEDD</sequence>
<dbReference type="Pfam" id="PF11799">
    <property type="entry name" value="IMS_C"/>
    <property type="match status" value="1"/>
</dbReference>
<evidence type="ECO:0000256" key="15">
    <source>
        <dbReference type="ARBA" id="ARBA00049244"/>
    </source>
</evidence>
<name>A0A344USQ0_9ACTN</name>
<dbReference type="Gene3D" id="3.40.1170.60">
    <property type="match status" value="1"/>
</dbReference>
<comment type="cofactor">
    <cofactor evidence="16">
        <name>Mg(2+)</name>
        <dbReference type="ChEBI" id="CHEBI:18420"/>
    </cofactor>
    <text evidence="16">Binds 2 magnesium ions per subunit.</text>
</comment>
<keyword evidence="7 16" id="KW-0235">DNA replication</keyword>
<comment type="catalytic activity">
    <reaction evidence="15 16">
        <text>DNA(n) + a 2'-deoxyribonucleoside 5'-triphosphate = DNA(n+1) + diphosphate</text>
        <dbReference type="Rhea" id="RHEA:22508"/>
        <dbReference type="Rhea" id="RHEA-COMP:17339"/>
        <dbReference type="Rhea" id="RHEA-COMP:17340"/>
        <dbReference type="ChEBI" id="CHEBI:33019"/>
        <dbReference type="ChEBI" id="CHEBI:61560"/>
        <dbReference type="ChEBI" id="CHEBI:173112"/>
        <dbReference type="EC" id="2.7.7.7"/>
    </reaction>
</comment>
<dbReference type="GO" id="GO:0003887">
    <property type="term" value="F:DNA-directed DNA polymerase activity"/>
    <property type="evidence" value="ECO:0007669"/>
    <property type="project" value="UniProtKB-UniRule"/>
</dbReference>
<accession>A0A344USQ0</accession>
<dbReference type="Gene3D" id="1.10.150.20">
    <property type="entry name" value="5' to 3' exonuclease, C-terminal subdomain"/>
    <property type="match status" value="1"/>
</dbReference>
<gene>
    <name evidence="18" type="primary">dinB1</name>
    <name evidence="16" type="synonym">dinB</name>
    <name evidence="18" type="ORF">JS278_01115</name>
</gene>
<feature type="binding site" evidence="16">
    <location>
        <position position="105"/>
    </location>
    <ligand>
        <name>Mg(2+)</name>
        <dbReference type="ChEBI" id="CHEBI:18420"/>
    </ligand>
</feature>
<evidence type="ECO:0000256" key="5">
    <source>
        <dbReference type="ARBA" id="ARBA00022679"/>
    </source>
</evidence>
<feature type="binding site" evidence="16">
    <location>
        <position position="11"/>
    </location>
    <ligand>
        <name>Mg(2+)</name>
        <dbReference type="ChEBI" id="CHEBI:18420"/>
    </ligand>
</feature>
<dbReference type="GO" id="GO:0006281">
    <property type="term" value="P:DNA repair"/>
    <property type="evidence" value="ECO:0007669"/>
    <property type="project" value="UniProtKB-UniRule"/>
</dbReference>
<evidence type="ECO:0000259" key="17">
    <source>
        <dbReference type="PROSITE" id="PS50173"/>
    </source>
</evidence>
<keyword evidence="3 16" id="KW-0515">Mutator protein</keyword>
<evidence type="ECO:0000256" key="13">
    <source>
        <dbReference type="ARBA" id="ARBA00023204"/>
    </source>
</evidence>
<dbReference type="KEGG" id="acij:JS278_01115"/>
<keyword evidence="13 16" id="KW-0234">DNA repair</keyword>
<dbReference type="InterPro" id="IPR022880">
    <property type="entry name" value="DNApol_IV"/>
</dbReference>
<dbReference type="InterPro" id="IPR001126">
    <property type="entry name" value="UmuC"/>
</dbReference>
<dbReference type="OrthoDB" id="9808813at2"/>
<evidence type="ECO:0000256" key="3">
    <source>
        <dbReference type="ARBA" id="ARBA00022457"/>
    </source>
</evidence>
<evidence type="ECO:0000256" key="8">
    <source>
        <dbReference type="ARBA" id="ARBA00022723"/>
    </source>
</evidence>
<keyword evidence="8 16" id="KW-0479">Metal-binding</keyword>
<evidence type="ECO:0000256" key="12">
    <source>
        <dbReference type="ARBA" id="ARBA00023125"/>
    </source>
</evidence>
<feature type="domain" description="UmuC" evidence="17">
    <location>
        <begin position="7"/>
        <end position="196"/>
    </location>
</feature>
<dbReference type="InterPro" id="IPR043502">
    <property type="entry name" value="DNA/RNA_pol_sf"/>
</dbReference>
<keyword evidence="4 16" id="KW-0963">Cytoplasm</keyword>
<dbReference type="PANTHER" id="PTHR11076">
    <property type="entry name" value="DNA REPAIR POLYMERASE UMUC / TRANSFERASE FAMILY MEMBER"/>
    <property type="match status" value="1"/>
</dbReference>
<proteinExistence type="inferred from homology"/>
<comment type="similarity">
    <text evidence="2 16">Belongs to the DNA polymerase type-Y family.</text>
</comment>
<protein>
    <recommendedName>
        <fullName evidence="16">DNA polymerase IV</fullName>
        <shortName evidence="16">Pol IV</shortName>
        <ecNumber evidence="16">2.7.7.7</ecNumber>
    </recommendedName>
</protein>
<dbReference type="PANTHER" id="PTHR11076:SF33">
    <property type="entry name" value="DNA POLYMERASE KAPPA"/>
    <property type="match status" value="1"/>
</dbReference>
<dbReference type="GO" id="GO:0009432">
    <property type="term" value="P:SOS response"/>
    <property type="evidence" value="ECO:0007669"/>
    <property type="project" value="TreeGrafter"/>
</dbReference>
<dbReference type="RefSeq" id="WP_114044330.1">
    <property type="nucleotide sequence ID" value="NZ_CP025198.1"/>
</dbReference>
<evidence type="ECO:0000313" key="18">
    <source>
        <dbReference type="EMBL" id="AXE38298.1"/>
    </source>
</evidence>
<dbReference type="SUPFAM" id="SSF100879">
    <property type="entry name" value="Lesion bypass DNA polymerase (Y-family), little finger domain"/>
    <property type="match status" value="1"/>
</dbReference>
<evidence type="ECO:0000256" key="1">
    <source>
        <dbReference type="ARBA" id="ARBA00004496"/>
    </source>
</evidence>
<dbReference type="InterPro" id="IPR036775">
    <property type="entry name" value="DNA_pol_Y-fam_lit_finger_sf"/>
</dbReference>
<dbReference type="InterPro" id="IPR043128">
    <property type="entry name" value="Rev_trsase/Diguanyl_cyclase"/>
</dbReference>
<dbReference type="PROSITE" id="PS50173">
    <property type="entry name" value="UMUC"/>
    <property type="match status" value="1"/>
</dbReference>
<keyword evidence="5 16" id="KW-0808">Transferase</keyword>
<dbReference type="Pfam" id="PF00817">
    <property type="entry name" value="IMS"/>
    <property type="match status" value="1"/>
</dbReference>
<dbReference type="Proteomes" id="UP000251995">
    <property type="component" value="Chromosome"/>
</dbReference>
<dbReference type="NCBIfam" id="NF002677">
    <property type="entry name" value="PRK02406.1"/>
    <property type="match status" value="1"/>
</dbReference>
<dbReference type="HAMAP" id="MF_01113">
    <property type="entry name" value="DNApol_IV"/>
    <property type="match status" value="1"/>
</dbReference>
<dbReference type="SUPFAM" id="SSF56672">
    <property type="entry name" value="DNA/RNA polymerases"/>
    <property type="match status" value="1"/>
</dbReference>
<evidence type="ECO:0000256" key="2">
    <source>
        <dbReference type="ARBA" id="ARBA00010945"/>
    </source>
</evidence>
<dbReference type="GO" id="GO:0042276">
    <property type="term" value="P:error-prone translesion synthesis"/>
    <property type="evidence" value="ECO:0007669"/>
    <property type="project" value="TreeGrafter"/>
</dbReference>
<keyword evidence="6 16" id="KW-0548">Nucleotidyltransferase</keyword>
<evidence type="ECO:0000256" key="4">
    <source>
        <dbReference type="ARBA" id="ARBA00022490"/>
    </source>
</evidence>
<dbReference type="EC" id="2.7.7.7" evidence="16"/>
<keyword evidence="12 16" id="KW-0238">DNA-binding</keyword>
<dbReference type="InterPro" id="IPR053848">
    <property type="entry name" value="IMS_HHH_1"/>
</dbReference>
<feature type="active site" evidence="16">
    <location>
        <position position="106"/>
    </location>
</feature>
<reference evidence="18 19" key="1">
    <citation type="submission" date="2017-12" db="EMBL/GenBank/DDBJ databases">
        <title>The whole genome sequence of the Acidipropionibacterium virtanenii sp. nov. type strain JS278.</title>
        <authorList>
            <person name="Laine P."/>
            <person name="Deptula P."/>
            <person name="Varmanen P."/>
            <person name="Auvinen P."/>
        </authorList>
    </citation>
    <scope>NUCLEOTIDE SEQUENCE [LARGE SCALE GENOMIC DNA]</scope>
    <source>
        <strain evidence="18 19">JS278</strain>
    </source>
</reference>
<evidence type="ECO:0000256" key="16">
    <source>
        <dbReference type="HAMAP-Rule" id="MF_01113"/>
    </source>
</evidence>
<evidence type="ECO:0000256" key="6">
    <source>
        <dbReference type="ARBA" id="ARBA00022695"/>
    </source>
</evidence>
<dbReference type="GO" id="GO:0005829">
    <property type="term" value="C:cytosol"/>
    <property type="evidence" value="ECO:0007669"/>
    <property type="project" value="TreeGrafter"/>
</dbReference>
<feature type="site" description="Substrate discrimination" evidence="16">
    <location>
        <position position="16"/>
    </location>
</feature>
<dbReference type="GO" id="GO:0003684">
    <property type="term" value="F:damaged DNA binding"/>
    <property type="evidence" value="ECO:0007669"/>
    <property type="project" value="InterPro"/>
</dbReference>
<dbReference type="CDD" id="cd03586">
    <property type="entry name" value="PolY_Pol_IV_kappa"/>
    <property type="match status" value="1"/>
</dbReference>
<keyword evidence="10 16" id="KW-0460">Magnesium</keyword>
<keyword evidence="19" id="KW-1185">Reference proteome</keyword>
<comment type="function">
    <text evidence="14 16">Poorly processive, error-prone DNA polymerase involved in untargeted mutagenesis. Copies undamaged DNA at stalled replication forks, which arise in vivo from mismatched or misaligned primer ends. These misaligned primers can be extended by PolIV. Exhibits no 3'-5' exonuclease (proofreading) activity. May be involved in translesional synthesis, in conjunction with the beta clamp from PolIII.</text>
</comment>
<evidence type="ECO:0000313" key="19">
    <source>
        <dbReference type="Proteomes" id="UP000251995"/>
    </source>
</evidence>
<dbReference type="FunFam" id="3.30.1490.100:FF:000004">
    <property type="entry name" value="DNA polymerase IV"/>
    <property type="match status" value="1"/>
</dbReference>
<keyword evidence="9 16" id="KW-0227">DNA damage</keyword>